<feature type="transmembrane region" description="Helical" evidence="7">
    <location>
        <begin position="440"/>
        <end position="461"/>
    </location>
</feature>
<evidence type="ECO:0000256" key="3">
    <source>
        <dbReference type="ARBA" id="ARBA00022748"/>
    </source>
</evidence>
<feature type="transmembrane region" description="Helical" evidence="7">
    <location>
        <begin position="407"/>
        <end position="428"/>
    </location>
</feature>
<evidence type="ECO:0000256" key="8">
    <source>
        <dbReference type="SAM" id="SignalP"/>
    </source>
</evidence>
<evidence type="ECO:0000256" key="6">
    <source>
        <dbReference type="SAM" id="MobiDB-lite"/>
    </source>
</evidence>
<keyword evidence="5 7" id="KW-0472">Membrane</keyword>
<protein>
    <submittedName>
        <fullName evidence="10">Thiol:disulfide interchange protein</fullName>
    </submittedName>
</protein>
<dbReference type="RefSeq" id="WP_144332851.1">
    <property type="nucleotide sequence ID" value="NZ_VLPL01000004.1"/>
</dbReference>
<evidence type="ECO:0000256" key="1">
    <source>
        <dbReference type="ARBA" id="ARBA00004141"/>
    </source>
</evidence>
<evidence type="ECO:0000256" key="7">
    <source>
        <dbReference type="SAM" id="Phobius"/>
    </source>
</evidence>
<reference evidence="10 11" key="1">
    <citation type="submission" date="2019-07" db="EMBL/GenBank/DDBJ databases">
        <authorList>
            <person name="Huq M.A."/>
        </authorList>
    </citation>
    <scope>NUCLEOTIDE SEQUENCE [LARGE SCALE GENOMIC DNA]</scope>
    <source>
        <strain evidence="10 11">MAH-3</strain>
    </source>
</reference>
<dbReference type="OrthoDB" id="9811036at2"/>
<keyword evidence="3" id="KW-0201">Cytochrome c-type biogenesis</keyword>
<dbReference type="AlphaFoldDB" id="A0A556MXW5"/>
<feature type="transmembrane region" description="Helical" evidence="7">
    <location>
        <begin position="215"/>
        <end position="239"/>
    </location>
</feature>
<dbReference type="EMBL" id="VLPL01000004">
    <property type="protein sequence ID" value="TSJ44737.1"/>
    <property type="molecule type" value="Genomic_DNA"/>
</dbReference>
<feature type="transmembrane region" description="Helical" evidence="7">
    <location>
        <begin position="260"/>
        <end position="283"/>
    </location>
</feature>
<keyword evidence="4 7" id="KW-1133">Transmembrane helix</keyword>
<dbReference type="Gene3D" id="3.40.30.10">
    <property type="entry name" value="Glutaredoxin"/>
    <property type="match status" value="1"/>
</dbReference>
<feature type="signal peptide" evidence="8">
    <location>
        <begin position="1"/>
        <end position="22"/>
    </location>
</feature>
<feature type="transmembrane region" description="Helical" evidence="7">
    <location>
        <begin position="373"/>
        <end position="395"/>
    </location>
</feature>
<accession>A0A556MXW5</accession>
<dbReference type="Proteomes" id="UP000316008">
    <property type="component" value="Unassembled WGS sequence"/>
</dbReference>
<comment type="subcellular location">
    <subcellularLocation>
        <location evidence="1">Membrane</location>
        <topology evidence="1">Multi-pass membrane protein</topology>
    </subcellularLocation>
</comment>
<feature type="transmembrane region" description="Helical" evidence="7">
    <location>
        <begin position="482"/>
        <end position="500"/>
    </location>
</feature>
<feature type="transmembrane region" description="Helical" evidence="7">
    <location>
        <begin position="295"/>
        <end position="315"/>
    </location>
</feature>
<feature type="chain" id="PRO_5021861768" evidence="8">
    <location>
        <begin position="23"/>
        <end position="697"/>
    </location>
</feature>
<dbReference type="Pfam" id="PF13899">
    <property type="entry name" value="Thioredoxin_7"/>
    <property type="match status" value="1"/>
</dbReference>
<keyword evidence="11" id="KW-1185">Reference proteome</keyword>
<dbReference type="GO" id="GO:0017004">
    <property type="term" value="P:cytochrome complex assembly"/>
    <property type="evidence" value="ECO:0007669"/>
    <property type="project" value="UniProtKB-KW"/>
</dbReference>
<dbReference type="GO" id="GO:0015035">
    <property type="term" value="F:protein-disulfide reductase activity"/>
    <property type="evidence" value="ECO:0007669"/>
    <property type="project" value="TreeGrafter"/>
</dbReference>
<gene>
    <name evidence="10" type="ORF">FO442_09045</name>
</gene>
<evidence type="ECO:0000313" key="10">
    <source>
        <dbReference type="EMBL" id="TSJ44737.1"/>
    </source>
</evidence>
<feature type="transmembrane region" description="Helical" evidence="7">
    <location>
        <begin position="336"/>
        <end position="358"/>
    </location>
</feature>
<evidence type="ECO:0000256" key="5">
    <source>
        <dbReference type="ARBA" id="ARBA00023136"/>
    </source>
</evidence>
<dbReference type="SUPFAM" id="SSF52833">
    <property type="entry name" value="Thioredoxin-like"/>
    <property type="match status" value="1"/>
</dbReference>
<evidence type="ECO:0000256" key="4">
    <source>
        <dbReference type="ARBA" id="ARBA00022989"/>
    </source>
</evidence>
<feature type="region of interest" description="Disordered" evidence="6">
    <location>
        <begin position="169"/>
        <end position="205"/>
    </location>
</feature>
<evidence type="ECO:0000259" key="9">
    <source>
        <dbReference type="Pfam" id="PF02683"/>
    </source>
</evidence>
<sequence>MKYLVKSLILLVGLTLFNKANAQIELAQDMAKWKFSVEYGKDCEATIVAEVNIASHWHINALILPKGAFGIATEFRLDKSPNYQIVGAVKEPKPIQKHDDIADEDLSYHEGKIILKQKIKILSGKDFTLNGAYLFQPCDADHCLPPYDSKFTVKVKSCADAAQIEETPANSDIAQTPAVAPTDNVKKDDKPGSTAKQTATEKAPAVGKEKTKKSLWGVFFAAFFSGFIALIMPCVFPMIPMTVSFFTKRSKTRALGIRNAFIYGGSIILIHVLLAGVVIATRLSSLLNELSTNLYFNLFFFGMLIVFGLSFLGAFEIQLPSKWVNKADEKADKGGVVGIFFMALVLSLASFSCTGPILGDLLVSISTSGGDLALLIGMFAFGLALALPFMLFAIFPSWLNSMPNSGGWLNVVKVFLGFLEIAFAFKFLGAADTTMQWHLLHREVFVAIWVGIFAMLSLYLLGKVRLPHDSPVEKLSVGRTMMATASIAFTMYLIPGLWGAPLNLVNAYLPPDFYAEVPGGISGGGNTISVSESGSGEQIEIVEGMHKGPQGLMAFKDYDKALAYAKKVNKPLFIDFTGWGCVNCRKMENSVWGQPGVIEHLRDDVVIVSLYVDERTELPKKEQKTIKVNGQDFSVTTIGNKWTAKQIEEYQTASQPYYVLQTPDGKDIPVGGATYQDHGSAPVFQKWLEKGLKANKK</sequence>
<feature type="domain" description="Cytochrome C biogenesis protein transmembrane" evidence="9">
    <location>
        <begin position="218"/>
        <end position="427"/>
    </location>
</feature>
<dbReference type="PANTHER" id="PTHR32234">
    <property type="entry name" value="THIOL:DISULFIDE INTERCHANGE PROTEIN DSBD"/>
    <property type="match status" value="1"/>
</dbReference>
<keyword evidence="2 7" id="KW-0812">Transmembrane</keyword>
<evidence type="ECO:0000256" key="2">
    <source>
        <dbReference type="ARBA" id="ARBA00022692"/>
    </source>
</evidence>
<dbReference type="InterPro" id="IPR003834">
    <property type="entry name" value="Cyt_c_assmbl_TM_dom"/>
</dbReference>
<keyword evidence="8" id="KW-0732">Signal</keyword>
<evidence type="ECO:0000313" key="11">
    <source>
        <dbReference type="Proteomes" id="UP000316008"/>
    </source>
</evidence>
<name>A0A556MXW5_9FLAO</name>
<dbReference type="GO" id="GO:0045454">
    <property type="term" value="P:cell redox homeostasis"/>
    <property type="evidence" value="ECO:0007669"/>
    <property type="project" value="TreeGrafter"/>
</dbReference>
<proteinExistence type="predicted"/>
<dbReference type="PANTHER" id="PTHR32234:SF0">
    <property type="entry name" value="THIOL:DISULFIDE INTERCHANGE PROTEIN DSBD"/>
    <property type="match status" value="1"/>
</dbReference>
<organism evidence="10 11">
    <name type="scientific">Fluviicola chungangensis</name>
    <dbReference type="NCBI Taxonomy" id="2597671"/>
    <lineage>
        <taxon>Bacteria</taxon>
        <taxon>Pseudomonadati</taxon>
        <taxon>Bacteroidota</taxon>
        <taxon>Flavobacteriia</taxon>
        <taxon>Flavobacteriales</taxon>
        <taxon>Crocinitomicaceae</taxon>
        <taxon>Fluviicola</taxon>
    </lineage>
</organism>
<dbReference type="GO" id="GO:0016020">
    <property type="term" value="C:membrane"/>
    <property type="evidence" value="ECO:0007669"/>
    <property type="project" value="UniProtKB-SubCell"/>
</dbReference>
<comment type="caution">
    <text evidence="10">The sequence shown here is derived from an EMBL/GenBank/DDBJ whole genome shotgun (WGS) entry which is preliminary data.</text>
</comment>
<dbReference type="InterPro" id="IPR036249">
    <property type="entry name" value="Thioredoxin-like_sf"/>
</dbReference>
<dbReference type="Pfam" id="PF02683">
    <property type="entry name" value="DsbD_TM"/>
    <property type="match status" value="1"/>
</dbReference>